<evidence type="ECO:0000256" key="4">
    <source>
        <dbReference type="ARBA" id="ARBA00022741"/>
    </source>
</evidence>
<dbReference type="SUPFAM" id="SSF52058">
    <property type="entry name" value="L domain-like"/>
    <property type="match status" value="1"/>
</dbReference>
<dbReference type="OrthoDB" id="687885at2759"/>
<dbReference type="EMBL" id="MLFT02000010">
    <property type="protein sequence ID" value="PHT36517.1"/>
    <property type="molecule type" value="Genomic_DNA"/>
</dbReference>
<dbReference type="PANTHER" id="PTHR15140">
    <property type="entry name" value="TUBULIN-SPECIFIC CHAPERONE E"/>
    <property type="match status" value="1"/>
</dbReference>
<evidence type="ECO:0000259" key="7">
    <source>
        <dbReference type="Pfam" id="PF00931"/>
    </source>
</evidence>
<dbReference type="GO" id="GO:0043531">
    <property type="term" value="F:ADP binding"/>
    <property type="evidence" value="ECO:0007669"/>
    <property type="project" value="InterPro"/>
</dbReference>
<dbReference type="STRING" id="33114.A0A2G2VU62"/>
<keyword evidence="5" id="KW-0611">Plant defense</keyword>
<evidence type="ECO:0000256" key="3">
    <source>
        <dbReference type="ARBA" id="ARBA00022737"/>
    </source>
</evidence>
<keyword evidence="10" id="KW-1185">Reference proteome</keyword>
<name>A0A2G2VU62_CAPBA</name>
<comment type="similarity">
    <text evidence="1">Belongs to the disease resistance NB-LRR family.</text>
</comment>
<evidence type="ECO:0000313" key="9">
    <source>
        <dbReference type="EMBL" id="PHT36517.1"/>
    </source>
</evidence>
<keyword evidence="4" id="KW-0547">Nucleotide-binding</keyword>
<sequence length="509" mass="57695">MGSEAELADMLQKSLKGKRYLIVLDDMWKSESWDDVDFMDQDESWNLFKSAFANKALPSEFETMGKRIAEKCHGLPLTILVVVGLLKSKMTIEDWESVAKDVKSFVTNDPDEQCAHVLGLSFGHLTSDLKACLLYFGIFPEDTEIPVTNLMRLWMAEGFLNLEKVLEGEAEKCLQYLINRCLVLVTKKSLDETKIRSRKTIIVNGYARSDITFPKKIWELMQLRHLKLNKFYLPNRPNGSVDKARLLVFSNIQTISNLSPCCCTKEVISGIQNVKKLGIKGDEDDYESFQNSGLFNNLVHLQRLETLSLTLFSTGISPVIVPSAKAFPATLKRLKLERTYLSWPYLDIIAELPNLEVLKLMFNACRGEEWYPIAGGFNRLKLLQIDSNQFKYLNATSDNFLVLERLILSNCHYLKEIPIEFADIHTLQLIDLRWCNPELDASATQIQQEQENIGNQPVDVRILKPLRPIKVASLPTEFSPYPGSNPRPLVKGGAASSTAPQPMLVIKLC</sequence>
<dbReference type="InterPro" id="IPR027417">
    <property type="entry name" value="P-loop_NTPase"/>
</dbReference>
<feature type="domain" description="NB-ARC" evidence="7">
    <location>
        <begin position="3"/>
        <end position="40"/>
    </location>
</feature>
<comment type="caution">
    <text evidence="9">The sequence shown here is derived from an EMBL/GenBank/DDBJ whole genome shotgun (WGS) entry which is preliminary data.</text>
</comment>
<dbReference type="InterPro" id="IPR042197">
    <property type="entry name" value="Apaf_helical"/>
</dbReference>
<reference evidence="10" key="2">
    <citation type="journal article" date="2017" name="J. Anim. Genet.">
        <title>Multiple reference genome sequences of hot pepper reveal the massive evolution of plant disease resistance genes by retroduplication.</title>
        <authorList>
            <person name="Kim S."/>
            <person name="Park J."/>
            <person name="Yeom S.-I."/>
            <person name="Kim Y.-M."/>
            <person name="Seo E."/>
            <person name="Kim K.-T."/>
            <person name="Kim M.-S."/>
            <person name="Lee J.M."/>
            <person name="Cheong K."/>
            <person name="Shin H.-S."/>
            <person name="Kim S.-B."/>
            <person name="Han K."/>
            <person name="Lee J."/>
            <person name="Park M."/>
            <person name="Lee H.-A."/>
            <person name="Lee H.-Y."/>
            <person name="Lee Y."/>
            <person name="Oh S."/>
            <person name="Lee J.H."/>
            <person name="Choi E."/>
            <person name="Choi E."/>
            <person name="Lee S.E."/>
            <person name="Jeon J."/>
            <person name="Kim H."/>
            <person name="Choi G."/>
            <person name="Song H."/>
            <person name="Lee J."/>
            <person name="Lee S.-C."/>
            <person name="Kwon J.-K."/>
            <person name="Lee H.-Y."/>
            <person name="Koo N."/>
            <person name="Hong Y."/>
            <person name="Kim R.W."/>
            <person name="Kang W.-H."/>
            <person name="Huh J.H."/>
            <person name="Kang B.-C."/>
            <person name="Yang T.-J."/>
            <person name="Lee Y.-H."/>
            <person name="Bennetzen J.L."/>
            <person name="Choi D."/>
        </authorList>
    </citation>
    <scope>NUCLEOTIDE SEQUENCE [LARGE SCALE GENOMIC DNA]</scope>
    <source>
        <strain evidence="10">cv. PBC81</strain>
    </source>
</reference>
<proteinExistence type="inferred from homology"/>
<dbReference type="Pfam" id="PF00931">
    <property type="entry name" value="NB-ARC"/>
    <property type="match status" value="1"/>
</dbReference>
<dbReference type="InterPro" id="IPR036388">
    <property type="entry name" value="WH-like_DNA-bd_sf"/>
</dbReference>
<evidence type="ECO:0000259" key="8">
    <source>
        <dbReference type="Pfam" id="PF23559"/>
    </source>
</evidence>
<evidence type="ECO:0000256" key="6">
    <source>
        <dbReference type="ARBA" id="ARBA00022840"/>
    </source>
</evidence>
<organism evidence="9 10">
    <name type="scientific">Capsicum baccatum</name>
    <name type="common">Peruvian pepper</name>
    <dbReference type="NCBI Taxonomy" id="33114"/>
    <lineage>
        <taxon>Eukaryota</taxon>
        <taxon>Viridiplantae</taxon>
        <taxon>Streptophyta</taxon>
        <taxon>Embryophyta</taxon>
        <taxon>Tracheophyta</taxon>
        <taxon>Spermatophyta</taxon>
        <taxon>Magnoliopsida</taxon>
        <taxon>eudicotyledons</taxon>
        <taxon>Gunneridae</taxon>
        <taxon>Pentapetalae</taxon>
        <taxon>asterids</taxon>
        <taxon>lamiids</taxon>
        <taxon>Solanales</taxon>
        <taxon>Solanaceae</taxon>
        <taxon>Solanoideae</taxon>
        <taxon>Capsiceae</taxon>
        <taxon>Capsicum</taxon>
    </lineage>
</organism>
<evidence type="ECO:0000313" key="10">
    <source>
        <dbReference type="Proteomes" id="UP000224567"/>
    </source>
</evidence>
<evidence type="ECO:0000256" key="2">
    <source>
        <dbReference type="ARBA" id="ARBA00022614"/>
    </source>
</evidence>
<dbReference type="InterPro" id="IPR002182">
    <property type="entry name" value="NB-ARC"/>
</dbReference>
<keyword evidence="2" id="KW-0433">Leucine-rich repeat</keyword>
<dbReference type="Gene3D" id="3.80.10.10">
    <property type="entry name" value="Ribonuclease Inhibitor"/>
    <property type="match status" value="1"/>
</dbReference>
<accession>A0A2G2VU62</accession>
<protein>
    <submittedName>
        <fullName evidence="9">Uncharacterized protein</fullName>
    </submittedName>
</protein>
<gene>
    <name evidence="9" type="ORF">CQW23_24217</name>
</gene>
<dbReference type="Proteomes" id="UP000224567">
    <property type="component" value="Unassembled WGS sequence"/>
</dbReference>
<dbReference type="GO" id="GO:0006952">
    <property type="term" value="P:defense response"/>
    <property type="evidence" value="ECO:0007669"/>
    <property type="project" value="UniProtKB-KW"/>
</dbReference>
<dbReference type="PANTHER" id="PTHR15140:SF33">
    <property type="entry name" value="LATE BLIGHT RESISTANCE PROTEIN HOMOLOG R1A-3 ISOFORM X1"/>
    <property type="match status" value="1"/>
</dbReference>
<dbReference type="SUPFAM" id="SSF52540">
    <property type="entry name" value="P-loop containing nucleoside triphosphate hydrolases"/>
    <property type="match status" value="1"/>
</dbReference>
<dbReference type="Pfam" id="PF23559">
    <property type="entry name" value="WHD_DRP"/>
    <property type="match status" value="1"/>
</dbReference>
<dbReference type="InterPro" id="IPR058922">
    <property type="entry name" value="WHD_DRP"/>
</dbReference>
<dbReference type="InterPro" id="IPR032675">
    <property type="entry name" value="LRR_dom_sf"/>
</dbReference>
<reference evidence="9 10" key="1">
    <citation type="journal article" date="2017" name="Genome Biol.">
        <title>New reference genome sequences of hot pepper reveal the massive evolution of plant disease-resistance genes by retroduplication.</title>
        <authorList>
            <person name="Kim S."/>
            <person name="Park J."/>
            <person name="Yeom S.I."/>
            <person name="Kim Y.M."/>
            <person name="Seo E."/>
            <person name="Kim K.T."/>
            <person name="Kim M.S."/>
            <person name="Lee J.M."/>
            <person name="Cheong K."/>
            <person name="Shin H.S."/>
            <person name="Kim S.B."/>
            <person name="Han K."/>
            <person name="Lee J."/>
            <person name="Park M."/>
            <person name="Lee H.A."/>
            <person name="Lee H.Y."/>
            <person name="Lee Y."/>
            <person name="Oh S."/>
            <person name="Lee J.H."/>
            <person name="Choi E."/>
            <person name="Choi E."/>
            <person name="Lee S.E."/>
            <person name="Jeon J."/>
            <person name="Kim H."/>
            <person name="Choi G."/>
            <person name="Song H."/>
            <person name="Lee J."/>
            <person name="Lee S.C."/>
            <person name="Kwon J.K."/>
            <person name="Lee H.Y."/>
            <person name="Koo N."/>
            <person name="Hong Y."/>
            <person name="Kim R.W."/>
            <person name="Kang W.H."/>
            <person name="Huh J.H."/>
            <person name="Kang B.C."/>
            <person name="Yang T.J."/>
            <person name="Lee Y.H."/>
            <person name="Bennetzen J.L."/>
            <person name="Choi D."/>
        </authorList>
    </citation>
    <scope>NUCLEOTIDE SEQUENCE [LARGE SCALE GENOMIC DNA]</scope>
    <source>
        <strain evidence="10">cv. PBC81</strain>
    </source>
</reference>
<dbReference type="Gene3D" id="1.10.8.430">
    <property type="entry name" value="Helical domain of apoptotic protease-activating factors"/>
    <property type="match status" value="1"/>
</dbReference>
<dbReference type="AlphaFoldDB" id="A0A2G2VU62"/>
<feature type="domain" description="Disease resistance protein winged helix" evidence="8">
    <location>
        <begin position="138"/>
        <end position="188"/>
    </location>
</feature>
<keyword evidence="3" id="KW-0677">Repeat</keyword>
<dbReference type="Gene3D" id="1.10.10.10">
    <property type="entry name" value="Winged helix-like DNA-binding domain superfamily/Winged helix DNA-binding domain"/>
    <property type="match status" value="1"/>
</dbReference>
<keyword evidence="6" id="KW-0067">ATP-binding</keyword>
<evidence type="ECO:0000256" key="5">
    <source>
        <dbReference type="ARBA" id="ARBA00022821"/>
    </source>
</evidence>
<evidence type="ECO:0000256" key="1">
    <source>
        <dbReference type="ARBA" id="ARBA00008894"/>
    </source>
</evidence>